<dbReference type="AlphaFoldDB" id="A0A934KFP6"/>
<dbReference type="SUPFAM" id="SSF53822">
    <property type="entry name" value="Periplasmic binding protein-like I"/>
    <property type="match status" value="1"/>
</dbReference>
<dbReference type="Pfam" id="PF13458">
    <property type="entry name" value="Peripla_BP_6"/>
    <property type="match status" value="1"/>
</dbReference>
<evidence type="ECO:0000313" key="6">
    <source>
        <dbReference type="Proteomes" id="UP000614410"/>
    </source>
</evidence>
<feature type="chain" id="PRO_5038103137" evidence="3">
    <location>
        <begin position="27"/>
        <end position="418"/>
    </location>
</feature>
<organism evidence="5 6">
    <name type="scientific">Candidatus Amunia macphersoniae</name>
    <dbReference type="NCBI Taxonomy" id="3127014"/>
    <lineage>
        <taxon>Bacteria</taxon>
        <taxon>Bacillati</taxon>
        <taxon>Candidatus Dormiibacterota</taxon>
        <taxon>Candidatus Dormibacteria</taxon>
        <taxon>Candidatus Aeolococcales</taxon>
        <taxon>Candidatus Aeolococcaceae</taxon>
        <taxon>Candidatus Amunia</taxon>
    </lineage>
</organism>
<evidence type="ECO:0000313" key="5">
    <source>
        <dbReference type="EMBL" id="MBJ7607816.1"/>
    </source>
</evidence>
<reference evidence="5 6" key="1">
    <citation type="submission" date="2020-10" db="EMBL/GenBank/DDBJ databases">
        <title>Ca. Dormibacterota MAGs.</title>
        <authorList>
            <person name="Montgomery K."/>
        </authorList>
    </citation>
    <scope>NUCLEOTIDE SEQUENCE [LARGE SCALE GENOMIC DNA]</scope>
    <source>
        <strain evidence="5">Mitchell_Peninsula_5</strain>
    </source>
</reference>
<feature type="signal peptide" evidence="3">
    <location>
        <begin position="1"/>
        <end position="26"/>
    </location>
</feature>
<proteinExistence type="inferred from homology"/>
<comment type="caution">
    <text evidence="5">The sequence shown here is derived from an EMBL/GenBank/DDBJ whole genome shotgun (WGS) entry which is preliminary data.</text>
</comment>
<protein>
    <submittedName>
        <fullName evidence="5">ABC transporter substrate-binding protein</fullName>
    </submittedName>
</protein>
<name>A0A934KFP6_9BACT</name>
<sequence length="418" mass="42889">MTNGSTTRFRGLLLAGVLGLIPALTACGSSAPATFTVGAVFPLSGPQSSLGQQELDGVDMARQFANADGGVNGQQIVIDSRSVGSTAEAAAAIDSLRQDGVATVLGAYSSDLSMAASQAASNDGLLYWEAGAVADQVTGRGLPLVFRVGASGSNLGDNSATFALTQLAPRLGILPGQLTASLVVADDAYAHSVADAARARLVAGGARVVSESDYNPHNPQFGPALDAVAAARPTVLVLASHIPDGIAFRRAFLARHLHVQAFLGSTMAQCLPDFGNALGVDAVGVFASDRPDNTFTGRGLLPDGSVLYHRLMAAWQQRYGTAPDEEALSGFSAAWALFHTVMPRAANLSATSVAAAARSTSLPVGSLPNGAGVRFADDPAHRGQNLRAAAVIWQWQAPRHSVVVWPPLYASGAAAMVP</sequence>
<feature type="domain" description="Leucine-binding protein" evidence="4">
    <location>
        <begin position="35"/>
        <end position="378"/>
    </location>
</feature>
<evidence type="ECO:0000256" key="1">
    <source>
        <dbReference type="ARBA" id="ARBA00010062"/>
    </source>
</evidence>
<evidence type="ECO:0000259" key="4">
    <source>
        <dbReference type="Pfam" id="PF13458"/>
    </source>
</evidence>
<dbReference type="EMBL" id="JAEKNN010000003">
    <property type="protein sequence ID" value="MBJ7607816.1"/>
    <property type="molecule type" value="Genomic_DNA"/>
</dbReference>
<comment type="similarity">
    <text evidence="1">Belongs to the leucine-binding protein family.</text>
</comment>
<accession>A0A934KFP6</accession>
<gene>
    <name evidence="5" type="ORF">JF887_00075</name>
</gene>
<keyword evidence="2 3" id="KW-0732">Signal</keyword>
<dbReference type="InterPro" id="IPR028082">
    <property type="entry name" value="Peripla_BP_I"/>
</dbReference>
<dbReference type="PANTHER" id="PTHR30483">
    <property type="entry name" value="LEUCINE-SPECIFIC-BINDING PROTEIN"/>
    <property type="match status" value="1"/>
</dbReference>
<dbReference type="InterPro" id="IPR051010">
    <property type="entry name" value="BCAA_transport"/>
</dbReference>
<dbReference type="Proteomes" id="UP000614410">
    <property type="component" value="Unassembled WGS sequence"/>
</dbReference>
<dbReference type="InterPro" id="IPR028081">
    <property type="entry name" value="Leu-bd"/>
</dbReference>
<dbReference type="PANTHER" id="PTHR30483:SF6">
    <property type="entry name" value="PERIPLASMIC BINDING PROTEIN OF ABC TRANSPORTER FOR NATURAL AMINO ACIDS"/>
    <property type="match status" value="1"/>
</dbReference>
<evidence type="ECO:0000256" key="3">
    <source>
        <dbReference type="SAM" id="SignalP"/>
    </source>
</evidence>
<evidence type="ECO:0000256" key="2">
    <source>
        <dbReference type="ARBA" id="ARBA00022729"/>
    </source>
</evidence>
<dbReference type="Gene3D" id="3.40.50.2300">
    <property type="match status" value="2"/>
</dbReference>